<reference evidence="3 4" key="1">
    <citation type="submission" date="2020-05" db="EMBL/GenBank/DDBJ databases">
        <title>Identification and distribution of gene clusters putatively required for synthesis of sphingolipid metabolism inhibitors in phylogenetically diverse species of the filamentous fungus Fusarium.</title>
        <authorList>
            <person name="Kim H.-S."/>
            <person name="Busman M."/>
            <person name="Brown D.W."/>
            <person name="Divon H."/>
            <person name="Uhlig S."/>
            <person name="Proctor R.H."/>
        </authorList>
    </citation>
    <scope>NUCLEOTIDE SEQUENCE [LARGE SCALE GENOMIC DNA]</scope>
    <source>
        <strain evidence="3 4">NRRL 20693</strain>
    </source>
</reference>
<gene>
    <name evidence="3" type="ORF">FHETE_8759</name>
</gene>
<evidence type="ECO:0000313" key="4">
    <source>
        <dbReference type="Proteomes" id="UP000567885"/>
    </source>
</evidence>
<evidence type="ECO:0000256" key="1">
    <source>
        <dbReference type="SAM" id="MobiDB-lite"/>
    </source>
</evidence>
<dbReference type="PANTHER" id="PTHR33112:SF12">
    <property type="entry name" value="HETEROKARYON INCOMPATIBILITY DOMAIN-CONTAINING PROTEIN"/>
    <property type="match status" value="1"/>
</dbReference>
<dbReference type="InterPro" id="IPR010730">
    <property type="entry name" value="HET"/>
</dbReference>
<organism evidence="3 4">
    <name type="scientific">Fusarium heterosporum</name>
    <dbReference type="NCBI Taxonomy" id="42747"/>
    <lineage>
        <taxon>Eukaryota</taxon>
        <taxon>Fungi</taxon>
        <taxon>Dikarya</taxon>
        <taxon>Ascomycota</taxon>
        <taxon>Pezizomycotina</taxon>
        <taxon>Sordariomycetes</taxon>
        <taxon>Hypocreomycetidae</taxon>
        <taxon>Hypocreales</taxon>
        <taxon>Nectriaceae</taxon>
        <taxon>Fusarium</taxon>
        <taxon>Fusarium heterosporum species complex</taxon>
    </lineage>
</organism>
<feature type="domain" description="Heterokaryon incompatibility" evidence="2">
    <location>
        <begin position="12"/>
        <end position="160"/>
    </location>
</feature>
<feature type="region of interest" description="Disordered" evidence="1">
    <location>
        <begin position="112"/>
        <end position="132"/>
    </location>
</feature>
<name>A0A8H5T135_FUSHE</name>
<comment type="caution">
    <text evidence="3">The sequence shown here is derived from an EMBL/GenBank/DDBJ whole genome shotgun (WGS) entry which is preliminary data.</text>
</comment>
<dbReference type="OrthoDB" id="5428863at2759"/>
<dbReference type="Pfam" id="PF06985">
    <property type="entry name" value="HET"/>
    <property type="match status" value="1"/>
</dbReference>
<evidence type="ECO:0000313" key="3">
    <source>
        <dbReference type="EMBL" id="KAF5660908.1"/>
    </source>
</evidence>
<protein>
    <submittedName>
        <fullName evidence="3">Heterokaryon incompatibility protein</fullName>
    </submittedName>
</protein>
<proteinExistence type="predicted"/>
<dbReference type="Proteomes" id="UP000567885">
    <property type="component" value="Unassembled WGS sequence"/>
</dbReference>
<dbReference type="EMBL" id="JAAGWQ010000188">
    <property type="protein sequence ID" value="KAF5660908.1"/>
    <property type="molecule type" value="Genomic_DNA"/>
</dbReference>
<dbReference type="PANTHER" id="PTHR33112">
    <property type="entry name" value="DOMAIN PROTEIN, PUTATIVE-RELATED"/>
    <property type="match status" value="1"/>
</dbReference>
<keyword evidence="4" id="KW-1185">Reference proteome</keyword>
<sequence>MKIERPYFPITFVALSYVWSTEKENERIQLVKGNVRNLSAPGSLKRLNLPPVIHDAILLCRKLGETYLWVDRFCIIQDDPESKHSQISGMHKIYRSASFTIVAALNDRDTQGLPGFDRRPRRPSSHRPERPIHNKRYRVIHSTLAVDYTVWNSRGWTFQERVLSTRLLFITEHEVYFQCAKAHAYENYATHSLLTKGLGVPSTPDNTDLRKKDRYVSARLGLEDIRDENTLNKPGFNTYASMVRDYTGRTLSFQSDILKAFAGVEGSLAETYDCPFIYGLPEKYFPLALMWDSTDGTNIRTEGPPIPSWSWASLNSKSSHYWMASYHGFPFNMDETSSRIVILVDFYYQDLQHGLRKLDEMEWWVDGKASAQGFFVSGQHAVSRYHHRMERYIYQQEAITSWKACPHNPWERLARSTLDPEACKIASSLPGCLLFNTTVAKVMSRDVQIISDNGRPIGHIQKRFSKTAAKIEGGKSWSGGVIVISGNLIASSEWECFGRQSDDLWELRVMLVEQIACQPYVVRRVGVGRIDANSWKLCTPRWETVVLC</sequence>
<accession>A0A8H5T135</accession>
<dbReference type="AlphaFoldDB" id="A0A8H5T135"/>
<evidence type="ECO:0000259" key="2">
    <source>
        <dbReference type="Pfam" id="PF06985"/>
    </source>
</evidence>